<name>A0A1G6X4G4_9PROT</name>
<dbReference type="AlphaFoldDB" id="A0A1G6X4G4"/>
<keyword evidence="3" id="KW-1185">Reference proteome</keyword>
<evidence type="ECO:0000256" key="1">
    <source>
        <dbReference type="SAM" id="MobiDB-lite"/>
    </source>
</evidence>
<accession>A0A1G6X4G4</accession>
<organism evidence="2 3">
    <name type="scientific">Rhodospira trueperi</name>
    <dbReference type="NCBI Taxonomy" id="69960"/>
    <lineage>
        <taxon>Bacteria</taxon>
        <taxon>Pseudomonadati</taxon>
        <taxon>Pseudomonadota</taxon>
        <taxon>Alphaproteobacteria</taxon>
        <taxon>Rhodospirillales</taxon>
        <taxon>Rhodospirillaceae</taxon>
        <taxon>Rhodospira</taxon>
    </lineage>
</organism>
<sequence>MSFIRRIFGLETRSGSLGELEALLREAHETAAGIAVSSDAALRCAPVAACARVLTEAVAQLPLHLYRRTPDGGKERVPASDHPLARLVGSAVNDWTSSAEWRATAMMQLVTRGESFSWIGRARDQVFDLVNAPPGTITTEWTDAGEPLFRAPLADGTQRPVDRSELLWLRLPGPDPRRPLSLVEQAREAIALALAMEGYAGRLFRKGARPSGVLTAPGRLTEPVIERLKRSLAALHSGDQSGGTAVLEEGMKFEALQFSSVDLQFLELRRHQIAEIARVFRVPLHLVQELERTTHNNAEHMGQQFLSLTVLPWLHLWQQALARDLLTEDERETLFFEFLTDDLARADLASRMTAYVQAVSNGILTGNEARAMENRPPLAGGDQLRVPLNTAPAGGGDDA</sequence>
<evidence type="ECO:0000313" key="2">
    <source>
        <dbReference type="EMBL" id="SDD72205.1"/>
    </source>
</evidence>
<dbReference type="Proteomes" id="UP000199412">
    <property type="component" value="Unassembled WGS sequence"/>
</dbReference>
<gene>
    <name evidence="2" type="ORF">SAMN05421720_101348</name>
</gene>
<dbReference type="NCBIfam" id="TIGR01537">
    <property type="entry name" value="portal_HK97"/>
    <property type="match status" value="1"/>
</dbReference>
<dbReference type="InterPro" id="IPR006427">
    <property type="entry name" value="Portal_HK97"/>
</dbReference>
<dbReference type="STRING" id="69960.SAMN05421720_101348"/>
<feature type="region of interest" description="Disordered" evidence="1">
    <location>
        <begin position="373"/>
        <end position="399"/>
    </location>
</feature>
<dbReference type="RefSeq" id="WP_176793253.1">
    <property type="nucleotide sequence ID" value="NZ_FNAP01000001.1"/>
</dbReference>
<evidence type="ECO:0000313" key="3">
    <source>
        <dbReference type="Proteomes" id="UP000199412"/>
    </source>
</evidence>
<dbReference type="InterPro" id="IPR006944">
    <property type="entry name" value="Phage/GTA_portal"/>
</dbReference>
<protein>
    <submittedName>
        <fullName evidence="2">Phage portal protein, HK97 family</fullName>
    </submittedName>
</protein>
<proteinExistence type="predicted"/>
<dbReference type="EMBL" id="FNAP01000001">
    <property type="protein sequence ID" value="SDD72205.1"/>
    <property type="molecule type" value="Genomic_DNA"/>
</dbReference>
<reference evidence="2 3" key="1">
    <citation type="submission" date="2016-10" db="EMBL/GenBank/DDBJ databases">
        <authorList>
            <person name="de Groot N.N."/>
        </authorList>
    </citation>
    <scope>NUCLEOTIDE SEQUENCE [LARGE SCALE GENOMIC DNA]</scope>
    <source>
        <strain evidence="2 3">ATCC 700224</strain>
    </source>
</reference>
<dbReference type="Pfam" id="PF04860">
    <property type="entry name" value="Phage_portal"/>
    <property type="match status" value="1"/>
</dbReference>